<dbReference type="Pfam" id="PF00293">
    <property type="entry name" value="NUDIX"/>
    <property type="match status" value="1"/>
</dbReference>
<dbReference type="AlphaFoldDB" id="A0A2M7G2H3"/>
<dbReference type="PROSITE" id="PS51462">
    <property type="entry name" value="NUDIX"/>
    <property type="match status" value="1"/>
</dbReference>
<comment type="caution">
    <text evidence="3">The sequence shown here is derived from an EMBL/GenBank/DDBJ whole genome shotgun (WGS) entry which is preliminary data.</text>
</comment>
<feature type="domain" description="Nudix hydrolase" evidence="2">
    <location>
        <begin position="45"/>
        <end position="190"/>
    </location>
</feature>
<dbReference type="InterPro" id="IPR015797">
    <property type="entry name" value="NUDIX_hydrolase-like_dom_sf"/>
</dbReference>
<dbReference type="InterPro" id="IPR000086">
    <property type="entry name" value="NUDIX_hydrolase_dom"/>
</dbReference>
<accession>A0A2M7G2H3</accession>
<proteinExistence type="predicted"/>
<dbReference type="GO" id="GO:0016787">
    <property type="term" value="F:hydrolase activity"/>
    <property type="evidence" value="ECO:0007669"/>
    <property type="project" value="UniProtKB-KW"/>
</dbReference>
<dbReference type="Proteomes" id="UP000231019">
    <property type="component" value="Unassembled WGS sequence"/>
</dbReference>
<keyword evidence="1" id="KW-0378">Hydrolase</keyword>
<dbReference type="EMBL" id="PFFQ01000041">
    <property type="protein sequence ID" value="PIW15983.1"/>
    <property type="molecule type" value="Genomic_DNA"/>
</dbReference>
<organism evidence="3 4">
    <name type="scientific">bacterium (Candidatus Blackallbacteria) CG17_big_fil_post_rev_8_21_14_2_50_48_46</name>
    <dbReference type="NCBI Taxonomy" id="2014261"/>
    <lineage>
        <taxon>Bacteria</taxon>
        <taxon>Candidatus Blackallbacteria</taxon>
    </lineage>
</organism>
<evidence type="ECO:0000313" key="3">
    <source>
        <dbReference type="EMBL" id="PIW15983.1"/>
    </source>
</evidence>
<dbReference type="SUPFAM" id="SSF55811">
    <property type="entry name" value="Nudix"/>
    <property type="match status" value="1"/>
</dbReference>
<dbReference type="PROSITE" id="PS00893">
    <property type="entry name" value="NUDIX_BOX"/>
    <property type="match status" value="1"/>
</dbReference>
<sequence>MHLPLAEKLAELGQARDKAWLSQDTVATVQQDQLLQRWVHKHGLKTVQKVCTCIWREGQNGPELLAFEHPSAGHQIVKGTLEPGEDLGLAALRELQEEAGLQRETPGTYLGLIHHGAFGGIESGGLFEHQIWHLFAQPATGDEPESWSHIATGSIDEEGLEFKFFWQPLNLPAPGFAPVFERVMQLLKHHLQGL</sequence>
<evidence type="ECO:0000313" key="4">
    <source>
        <dbReference type="Proteomes" id="UP000231019"/>
    </source>
</evidence>
<gene>
    <name evidence="3" type="ORF">COW36_14810</name>
</gene>
<dbReference type="InterPro" id="IPR020084">
    <property type="entry name" value="NUDIX_hydrolase_CS"/>
</dbReference>
<evidence type="ECO:0000256" key="1">
    <source>
        <dbReference type="ARBA" id="ARBA00022801"/>
    </source>
</evidence>
<dbReference type="Gene3D" id="3.90.79.10">
    <property type="entry name" value="Nucleoside Triphosphate Pyrophosphohydrolase"/>
    <property type="match status" value="1"/>
</dbReference>
<dbReference type="CDD" id="cd04663">
    <property type="entry name" value="NUDIX_Hydrolase"/>
    <property type="match status" value="1"/>
</dbReference>
<evidence type="ECO:0000259" key="2">
    <source>
        <dbReference type="PROSITE" id="PS51462"/>
    </source>
</evidence>
<reference evidence="3 4" key="1">
    <citation type="submission" date="2017-09" db="EMBL/GenBank/DDBJ databases">
        <title>Depth-based differentiation of microbial function through sediment-hosted aquifers and enrichment of novel symbionts in the deep terrestrial subsurface.</title>
        <authorList>
            <person name="Probst A.J."/>
            <person name="Ladd B."/>
            <person name="Jarett J.K."/>
            <person name="Geller-Mcgrath D.E."/>
            <person name="Sieber C.M."/>
            <person name="Emerson J.B."/>
            <person name="Anantharaman K."/>
            <person name="Thomas B.C."/>
            <person name="Malmstrom R."/>
            <person name="Stieglmeier M."/>
            <person name="Klingl A."/>
            <person name="Woyke T."/>
            <person name="Ryan C.M."/>
            <person name="Banfield J.F."/>
        </authorList>
    </citation>
    <scope>NUCLEOTIDE SEQUENCE [LARGE SCALE GENOMIC DNA]</scope>
    <source>
        <strain evidence="3">CG17_big_fil_post_rev_8_21_14_2_50_48_46</strain>
    </source>
</reference>
<protein>
    <recommendedName>
        <fullName evidence="2">Nudix hydrolase domain-containing protein</fullName>
    </recommendedName>
</protein>
<name>A0A2M7G2H3_9BACT</name>